<dbReference type="InterPro" id="IPR049244">
    <property type="entry name" value="DUF6879"/>
</dbReference>
<evidence type="ECO:0000256" key="1">
    <source>
        <dbReference type="SAM" id="Phobius"/>
    </source>
</evidence>
<comment type="caution">
    <text evidence="3">The sequence shown here is derived from an EMBL/GenBank/DDBJ whole genome shotgun (WGS) entry which is preliminary data.</text>
</comment>
<organism evidence="3 4">
    <name type="scientific">Kibdelosporangium philippinense</name>
    <dbReference type="NCBI Taxonomy" id="211113"/>
    <lineage>
        <taxon>Bacteria</taxon>
        <taxon>Bacillati</taxon>
        <taxon>Actinomycetota</taxon>
        <taxon>Actinomycetes</taxon>
        <taxon>Pseudonocardiales</taxon>
        <taxon>Pseudonocardiaceae</taxon>
        <taxon>Kibdelosporangium</taxon>
    </lineage>
</organism>
<name>A0ABS8ZVK2_9PSEU</name>
<evidence type="ECO:0000313" key="4">
    <source>
        <dbReference type="Proteomes" id="UP001521150"/>
    </source>
</evidence>
<dbReference type="Proteomes" id="UP001521150">
    <property type="component" value="Unassembled WGS sequence"/>
</dbReference>
<proteinExistence type="predicted"/>
<dbReference type="EMBL" id="JAJVCN010000004">
    <property type="protein sequence ID" value="MCE7011035.1"/>
    <property type="molecule type" value="Genomic_DNA"/>
</dbReference>
<dbReference type="Pfam" id="PF21806">
    <property type="entry name" value="DUF6879"/>
    <property type="match status" value="1"/>
</dbReference>
<reference evidence="3 4" key="1">
    <citation type="submission" date="2021-12" db="EMBL/GenBank/DDBJ databases">
        <title>Genome sequence of Kibdelosporangium philippinense ATCC 49844.</title>
        <authorList>
            <person name="Fedorov E.A."/>
            <person name="Omeragic M."/>
            <person name="Shalygina K.F."/>
            <person name="Maclea K.S."/>
        </authorList>
    </citation>
    <scope>NUCLEOTIDE SEQUENCE [LARGE SCALE GENOMIC DNA]</scope>
    <source>
        <strain evidence="3 4">ATCC 49844</strain>
    </source>
</reference>
<evidence type="ECO:0000259" key="2">
    <source>
        <dbReference type="Pfam" id="PF21806"/>
    </source>
</evidence>
<keyword evidence="1" id="KW-0472">Membrane</keyword>
<keyword evidence="4" id="KW-1185">Reference proteome</keyword>
<gene>
    <name evidence="3" type="ORF">LWC34_50765</name>
</gene>
<evidence type="ECO:0000313" key="3">
    <source>
        <dbReference type="EMBL" id="MCE7011035.1"/>
    </source>
</evidence>
<keyword evidence="1" id="KW-0812">Transmembrane</keyword>
<feature type="domain" description="DUF6879" evidence="2">
    <location>
        <begin position="195"/>
        <end position="275"/>
    </location>
</feature>
<feature type="transmembrane region" description="Helical" evidence="1">
    <location>
        <begin position="12"/>
        <end position="31"/>
    </location>
</feature>
<accession>A0ABS8ZVK2</accession>
<keyword evidence="1" id="KW-1133">Transmembrane helix</keyword>
<sequence length="325" mass="35853">MSQGVRNSVLRKIIITSVIGGITFPLTNLLFDSLTAQFIAAVSVGAISLVVQFLIDFERRLAAVEQGQHGQTDDLRRAVDQGFAKVSAATQLFARLEEAELKTDAIARLVGQAAAIEPGASPLLVKFVETEMNRMTELLGSVGQQELTYEGEDREWLLGLTRSVSTSIDAISISTVDNGRAHFEHGFWWSDLGQHYLSAQQAAIRRGARVRRLFVVVTPEHADDHELLSVCRLQASLGIEVRVLNVADMTSSMKATRLLLNDFIVFDDVVSYEVVQATRIGITDPPSPPILYTRLVSGQKQVGEQIERFRHFWEHAKPQGDSSPG</sequence>
<protein>
    <recommendedName>
        <fullName evidence="2">DUF6879 domain-containing protein</fullName>
    </recommendedName>
</protein>
<dbReference type="RefSeq" id="WP_233733349.1">
    <property type="nucleotide sequence ID" value="NZ_JAJVCN010000004.1"/>
</dbReference>
<feature type="transmembrane region" description="Helical" evidence="1">
    <location>
        <begin position="37"/>
        <end position="55"/>
    </location>
</feature>